<sequence length="395" mass="42328">LSQGTMGAETPQRTRVPARRLSTTTTPSEAPMASGSKIRRPSISGLAATTPKPTESTGSTPSTGMTRRLSSVMDSGHPAQAPRTRRLSSGRPMDDQESSMISRPSSTPARPGGRRHSTASIDMNVSSMLTLSRATELGDTPHLPRYMAGTAASKAGTTPGKTAKPMASRLPTPIRVTKIERRSVAGETPVSSALASGAASVGSIASLNDLSFSSGRCGPVKRTAAVTVEESIETELDETDVLVLPKRRRFDSTAEAAPVFALRTIKELSEEEKVLQFERELIQFNDKYEREIRPILERRQAEITAAMPQPTMDKDSSSPPVEVLSTSIHEAVEGEEDEVAPIDENAVKNTPRSGKAVNVNAATPRPHAALHALMNKHPCIRDAVANYKSRTQSES</sequence>
<organism evidence="2 3">
    <name type="scientific">Pristionchus fissidentatus</name>
    <dbReference type="NCBI Taxonomy" id="1538716"/>
    <lineage>
        <taxon>Eukaryota</taxon>
        <taxon>Metazoa</taxon>
        <taxon>Ecdysozoa</taxon>
        <taxon>Nematoda</taxon>
        <taxon>Chromadorea</taxon>
        <taxon>Rhabditida</taxon>
        <taxon>Rhabditina</taxon>
        <taxon>Diplogasteromorpha</taxon>
        <taxon>Diplogasteroidea</taxon>
        <taxon>Neodiplogasteridae</taxon>
        <taxon>Pristionchus</taxon>
    </lineage>
</organism>
<evidence type="ECO:0000313" key="3">
    <source>
        <dbReference type="Proteomes" id="UP001432322"/>
    </source>
</evidence>
<accession>A0AAV5W4S4</accession>
<evidence type="ECO:0000256" key="1">
    <source>
        <dbReference type="SAM" id="MobiDB-lite"/>
    </source>
</evidence>
<feature type="region of interest" description="Disordered" evidence="1">
    <location>
        <begin position="1"/>
        <end position="119"/>
    </location>
</feature>
<feature type="non-terminal residue" evidence="2">
    <location>
        <position position="1"/>
    </location>
</feature>
<gene>
    <name evidence="2" type="ORF">PFISCL1PPCAC_16176</name>
</gene>
<proteinExistence type="predicted"/>
<evidence type="ECO:0000313" key="2">
    <source>
        <dbReference type="EMBL" id="GMT24879.1"/>
    </source>
</evidence>
<feature type="compositionally biased region" description="Low complexity" evidence="1">
    <location>
        <begin position="49"/>
        <end position="66"/>
    </location>
</feature>
<protein>
    <submittedName>
        <fullName evidence="2">Uncharacterized protein</fullName>
    </submittedName>
</protein>
<dbReference type="AlphaFoldDB" id="A0AAV5W4S4"/>
<comment type="caution">
    <text evidence="2">The sequence shown here is derived from an EMBL/GenBank/DDBJ whole genome shotgun (WGS) entry which is preliminary data.</text>
</comment>
<dbReference type="EMBL" id="BTSY01000004">
    <property type="protein sequence ID" value="GMT24879.1"/>
    <property type="molecule type" value="Genomic_DNA"/>
</dbReference>
<dbReference type="Proteomes" id="UP001432322">
    <property type="component" value="Unassembled WGS sequence"/>
</dbReference>
<feature type="compositionally biased region" description="Polar residues" evidence="1">
    <location>
        <begin position="98"/>
        <end position="108"/>
    </location>
</feature>
<name>A0AAV5W4S4_9BILA</name>
<keyword evidence="3" id="KW-1185">Reference proteome</keyword>
<reference evidence="2" key="1">
    <citation type="submission" date="2023-10" db="EMBL/GenBank/DDBJ databases">
        <title>Genome assembly of Pristionchus species.</title>
        <authorList>
            <person name="Yoshida K."/>
            <person name="Sommer R.J."/>
        </authorList>
    </citation>
    <scope>NUCLEOTIDE SEQUENCE</scope>
    <source>
        <strain evidence="2">RS5133</strain>
    </source>
</reference>